<evidence type="ECO:0000313" key="9">
    <source>
        <dbReference type="EMBL" id="AOY77756.1"/>
    </source>
</evidence>
<dbReference type="Gene3D" id="3.30.70.20">
    <property type="match status" value="2"/>
</dbReference>
<reference evidence="10 12" key="2">
    <citation type="submission" date="2017-03" db="EMBL/GenBank/DDBJ databases">
        <title>Complete sequence of Clostridium formicaceticum DSM 92.</title>
        <authorList>
            <person name="Poehlein A."/>
            <person name="Karl M."/>
            <person name="Bengelsdorf F.R."/>
            <person name="Duerre P."/>
            <person name="Daniel R."/>
        </authorList>
    </citation>
    <scope>NUCLEOTIDE SEQUENCE [LARGE SCALE GENOMIC DNA]</scope>
    <source>
        <strain evidence="10 12">DSM 92</strain>
    </source>
</reference>
<keyword evidence="5" id="KW-0408">Iron</keyword>
<dbReference type="GO" id="GO:0030313">
    <property type="term" value="C:cell envelope"/>
    <property type="evidence" value="ECO:0007669"/>
    <property type="project" value="UniProtKB-SubCell"/>
</dbReference>
<dbReference type="GO" id="GO:0051539">
    <property type="term" value="F:4 iron, 4 sulfur cluster binding"/>
    <property type="evidence" value="ECO:0007669"/>
    <property type="project" value="UniProtKB-KW"/>
</dbReference>
<sequence>MRNSEQQTTETAPVLPVVPWRSGSVKQPKDFSKAMAKLIDITKCTGCKGCQVACKNWNQLPAQVEKYNGSYQSHKDTLGLTYTVVKFYEPKTSGDPVWFFRKHQCMHCGEAICVQRCPHFALSYTQVGSIIRDYKKCMGCGTCIKVCEYNIPKRDYTLLKNKPRQCVYCYDRVVNGLTPLCVKTCPSNALSYGPLKEILDKAKKRVSEIKGKYPAANVYGGEDLNIGPNNVIYVLPEGADKYDLPQNPKPVMNGTGPGPGMMGRETMGPGNMGPGMRR</sequence>
<keyword evidence="4" id="KW-0677">Repeat</keyword>
<dbReference type="SUPFAM" id="SSF54862">
    <property type="entry name" value="4Fe-4S ferredoxins"/>
    <property type="match status" value="1"/>
</dbReference>
<organism evidence="10 12">
    <name type="scientific">Clostridium formicaceticum</name>
    <dbReference type="NCBI Taxonomy" id="1497"/>
    <lineage>
        <taxon>Bacteria</taxon>
        <taxon>Bacillati</taxon>
        <taxon>Bacillota</taxon>
        <taxon>Clostridia</taxon>
        <taxon>Eubacteriales</taxon>
        <taxon>Clostridiaceae</taxon>
        <taxon>Clostridium</taxon>
    </lineage>
</organism>
<keyword evidence="2" id="KW-0004">4Fe-4S</keyword>
<dbReference type="PANTHER" id="PTHR43545:SF4">
    <property type="entry name" value="IRON-SULFUR PROTEIN"/>
    <property type="match status" value="1"/>
</dbReference>
<dbReference type="RefSeq" id="WP_070971839.1">
    <property type="nucleotide sequence ID" value="NZ_CP017603.1"/>
</dbReference>
<evidence type="ECO:0000313" key="10">
    <source>
        <dbReference type="EMBL" id="ARE88356.1"/>
    </source>
</evidence>
<feature type="domain" description="4Fe-4S ferredoxin-type" evidence="8">
    <location>
        <begin position="35"/>
        <end position="65"/>
    </location>
</feature>
<dbReference type="GO" id="GO:0046872">
    <property type="term" value="F:metal ion binding"/>
    <property type="evidence" value="ECO:0007669"/>
    <property type="project" value="UniProtKB-KW"/>
</dbReference>
<dbReference type="PROSITE" id="PS51379">
    <property type="entry name" value="4FE4S_FER_2"/>
    <property type="match status" value="3"/>
</dbReference>
<dbReference type="Proteomes" id="UP000177894">
    <property type="component" value="Chromosome"/>
</dbReference>
<dbReference type="EMBL" id="CP017603">
    <property type="protein sequence ID" value="AOY77756.1"/>
    <property type="molecule type" value="Genomic_DNA"/>
</dbReference>
<evidence type="ECO:0000256" key="2">
    <source>
        <dbReference type="ARBA" id="ARBA00022485"/>
    </source>
</evidence>
<dbReference type="AlphaFoldDB" id="A0AAC9RJP5"/>
<keyword evidence="3" id="KW-0479">Metal-binding</keyword>
<dbReference type="Pfam" id="PF13247">
    <property type="entry name" value="Fer4_11"/>
    <property type="match status" value="1"/>
</dbReference>
<protein>
    <submittedName>
        <fullName evidence="10">Formate dehydrogenase, nitrate-inducible, iron-sulfur subunit</fullName>
    </submittedName>
</protein>
<dbReference type="Pfam" id="PF12800">
    <property type="entry name" value="Fer4_4"/>
    <property type="match status" value="1"/>
</dbReference>
<dbReference type="KEGG" id="cfm:BJL90_18965"/>
<evidence type="ECO:0000256" key="4">
    <source>
        <dbReference type="ARBA" id="ARBA00022737"/>
    </source>
</evidence>
<dbReference type="InterPro" id="IPR017900">
    <property type="entry name" value="4Fe4S_Fe_S_CS"/>
</dbReference>
<comment type="subcellular location">
    <subcellularLocation>
        <location evidence="1">Cell envelope</location>
    </subcellularLocation>
</comment>
<evidence type="ECO:0000256" key="1">
    <source>
        <dbReference type="ARBA" id="ARBA00004196"/>
    </source>
</evidence>
<feature type="domain" description="4Fe-4S ferredoxin-type" evidence="8">
    <location>
        <begin position="128"/>
        <end position="157"/>
    </location>
</feature>
<evidence type="ECO:0000256" key="3">
    <source>
        <dbReference type="ARBA" id="ARBA00022723"/>
    </source>
</evidence>
<feature type="region of interest" description="Disordered" evidence="7">
    <location>
        <begin position="244"/>
        <end position="278"/>
    </location>
</feature>
<keyword evidence="6" id="KW-0411">Iron-sulfur</keyword>
<dbReference type="InterPro" id="IPR017896">
    <property type="entry name" value="4Fe4S_Fe-S-bd"/>
</dbReference>
<gene>
    <name evidence="10" type="primary">fdnH</name>
    <name evidence="9" type="ORF">BJL90_18965</name>
    <name evidence="10" type="ORF">CLFO_27570</name>
</gene>
<evidence type="ECO:0000313" key="11">
    <source>
        <dbReference type="Proteomes" id="UP000177894"/>
    </source>
</evidence>
<evidence type="ECO:0000256" key="5">
    <source>
        <dbReference type="ARBA" id="ARBA00023004"/>
    </source>
</evidence>
<keyword evidence="11" id="KW-1185">Reference proteome</keyword>
<name>A0AAC9RJP5_9CLOT</name>
<evidence type="ECO:0000313" key="12">
    <source>
        <dbReference type="Proteomes" id="UP000192478"/>
    </source>
</evidence>
<dbReference type="PROSITE" id="PS00198">
    <property type="entry name" value="4FE4S_FER_1"/>
    <property type="match status" value="1"/>
</dbReference>
<evidence type="ECO:0000259" key="8">
    <source>
        <dbReference type="PROSITE" id="PS51379"/>
    </source>
</evidence>
<feature type="domain" description="4Fe-4S ferredoxin-type" evidence="8">
    <location>
        <begin position="96"/>
        <end position="127"/>
    </location>
</feature>
<dbReference type="EMBL" id="CP020559">
    <property type="protein sequence ID" value="ARE88356.1"/>
    <property type="molecule type" value="Genomic_DNA"/>
</dbReference>
<evidence type="ECO:0000256" key="7">
    <source>
        <dbReference type="SAM" id="MobiDB-lite"/>
    </source>
</evidence>
<dbReference type="PANTHER" id="PTHR43545">
    <property type="entry name" value="FORMATE DEHYDROGENASE, NITRATE-INDUCIBLE, IRON-SULFUR SUBUNIT"/>
    <property type="match status" value="1"/>
</dbReference>
<reference evidence="9 11" key="1">
    <citation type="submission" date="2016-10" db="EMBL/GenBank/DDBJ databases">
        <title>Complete Genome Sequence of Acetogen Clostridium formicoaceticum ATCC 27076.</title>
        <authorList>
            <person name="Bao T."/>
            <person name="Cheng C."/>
            <person name="Zhao J."/>
            <person name="Yang S.-T."/>
            <person name="Wang J."/>
            <person name="Wang M."/>
        </authorList>
    </citation>
    <scope>NUCLEOTIDE SEQUENCE [LARGE SCALE GENOMIC DNA]</scope>
    <source>
        <strain evidence="9 11">ATCC 27076</strain>
    </source>
</reference>
<dbReference type="Proteomes" id="UP000192478">
    <property type="component" value="Chromosome"/>
</dbReference>
<accession>A0AAC9RJP5</accession>
<evidence type="ECO:0000256" key="6">
    <source>
        <dbReference type="ARBA" id="ARBA00023014"/>
    </source>
</evidence>
<proteinExistence type="predicted"/>
<dbReference type="InterPro" id="IPR051555">
    <property type="entry name" value="FDH_Electron_Transfer_Unit"/>
</dbReference>